<dbReference type="InterPro" id="IPR045851">
    <property type="entry name" value="AMP-bd_C_sf"/>
</dbReference>
<feature type="domain" description="AMP-binding enzyme C-terminal" evidence="2">
    <location>
        <begin position="430"/>
        <end position="505"/>
    </location>
</feature>
<dbReference type="InterPro" id="IPR000873">
    <property type="entry name" value="AMP-dep_synth/lig_dom"/>
</dbReference>
<dbReference type="InterPro" id="IPR050237">
    <property type="entry name" value="ATP-dep_AMP-bd_enzyme"/>
</dbReference>
<evidence type="ECO:0000313" key="3">
    <source>
        <dbReference type="EMBL" id="XBP73230.1"/>
    </source>
</evidence>
<dbReference type="EMBL" id="CP157679">
    <property type="protein sequence ID" value="XBP73230.1"/>
    <property type="molecule type" value="Genomic_DNA"/>
</dbReference>
<dbReference type="Pfam" id="PF00501">
    <property type="entry name" value="AMP-binding"/>
    <property type="match status" value="1"/>
</dbReference>
<dbReference type="InterPro" id="IPR025110">
    <property type="entry name" value="AMP-bd_C"/>
</dbReference>
<dbReference type="PROSITE" id="PS00455">
    <property type="entry name" value="AMP_BINDING"/>
    <property type="match status" value="1"/>
</dbReference>
<dbReference type="AlphaFoldDB" id="A0AAU7M019"/>
<protein>
    <submittedName>
        <fullName evidence="3">AMP-binding protein</fullName>
    </submittedName>
</protein>
<reference evidence="3" key="1">
    <citation type="submission" date="2024-05" db="EMBL/GenBank/DDBJ databases">
        <authorList>
            <person name="Bunk B."/>
            <person name="Swiderski J."/>
            <person name="Sproer C."/>
            <person name="Thiel V."/>
        </authorList>
    </citation>
    <scope>NUCLEOTIDE SEQUENCE</scope>
    <source>
        <strain evidence="3">DSM 17735</strain>
        <plasmid evidence="3">p4</plasmid>
    </source>
</reference>
<name>A0AAU7M019_9BURK</name>
<dbReference type="Gene3D" id="3.30.300.30">
    <property type="match status" value="1"/>
</dbReference>
<evidence type="ECO:0000259" key="2">
    <source>
        <dbReference type="Pfam" id="PF13193"/>
    </source>
</evidence>
<organism evidence="3">
    <name type="scientific">Polaromonas hydrogenivorans</name>
    <dbReference type="NCBI Taxonomy" id="335476"/>
    <lineage>
        <taxon>Bacteria</taxon>
        <taxon>Pseudomonadati</taxon>
        <taxon>Pseudomonadota</taxon>
        <taxon>Betaproteobacteria</taxon>
        <taxon>Burkholderiales</taxon>
        <taxon>Comamonadaceae</taxon>
        <taxon>Polaromonas</taxon>
    </lineage>
</organism>
<dbReference type="Gene3D" id="3.40.50.12780">
    <property type="entry name" value="N-terminal domain of ligase-like"/>
    <property type="match status" value="1"/>
</dbReference>
<keyword evidence="3" id="KW-0614">Plasmid</keyword>
<dbReference type="PANTHER" id="PTHR43767:SF1">
    <property type="entry name" value="NONRIBOSOMAL PEPTIDE SYNTHASE PES1 (EUROFUNG)-RELATED"/>
    <property type="match status" value="1"/>
</dbReference>
<dbReference type="GO" id="GO:0016878">
    <property type="term" value="F:acid-thiol ligase activity"/>
    <property type="evidence" value="ECO:0007669"/>
    <property type="project" value="UniProtKB-ARBA"/>
</dbReference>
<evidence type="ECO:0000259" key="1">
    <source>
        <dbReference type="Pfam" id="PF00501"/>
    </source>
</evidence>
<proteinExistence type="predicted"/>
<dbReference type="RefSeq" id="WP_349283288.1">
    <property type="nucleotide sequence ID" value="NZ_CBCSCU010000015.1"/>
</dbReference>
<dbReference type="PANTHER" id="PTHR43767">
    <property type="entry name" value="LONG-CHAIN-FATTY-ACID--COA LIGASE"/>
    <property type="match status" value="1"/>
</dbReference>
<dbReference type="InterPro" id="IPR020845">
    <property type="entry name" value="AMP-binding_CS"/>
</dbReference>
<accession>A0AAU7M019</accession>
<geneLocation type="plasmid" evidence="3">
    <name>p4</name>
</geneLocation>
<gene>
    <name evidence="3" type="ORF">ABLV49_25070</name>
</gene>
<dbReference type="SUPFAM" id="SSF56801">
    <property type="entry name" value="Acetyl-CoA synthetase-like"/>
    <property type="match status" value="1"/>
</dbReference>
<dbReference type="InterPro" id="IPR042099">
    <property type="entry name" value="ANL_N_sf"/>
</dbReference>
<feature type="domain" description="AMP-dependent synthetase/ligase" evidence="1">
    <location>
        <begin position="18"/>
        <end position="368"/>
    </location>
</feature>
<dbReference type="Pfam" id="PF13193">
    <property type="entry name" value="AMP-binding_C"/>
    <property type="match status" value="1"/>
</dbReference>
<sequence>MDYLNRMAPSEVLTHRLLERRAAEAPDALFFSFQNESFTLGHCNRMANRMARNLQEAGITTGTHVAVFMDTSAEYMYLWMALSKVGAVEVPINTAYRGDVLKHVLHTCQATACILDDRFIDTVDEASFGFAQFKQVFAAPGRASALPPRGQHLASLLAPNDESNLTLLPRYDDVTCIIFTSGTTGTSKGVMLSHHCLTGGGLIYAEINDLCSDDVLMNFLPFFHCAAKFLTIATLACGGRMLLQPRLSISTFWHEVRAHGVTNFMGVGGICNMLVSRPEMADDAKTTIRTIYAVPDPADIHKELERRFGCTVTTVYGSTEGGLSLFRSVSDAYRPNSCGRPGPYYEVQIVDADDNPVPVGTSGEIVVRPKRPFLIGSGYIGMPERTVKTWRNLWLHTGDRGHADADGFYYFDDRVSDSIRRRGENISSFEVESLVSKHPAVSEAVAVPTASEIGEDEVWVLVVPRQGQTIEPEDLLVHCSRYMPYFMIPRFIEIVTDFPRTSTAKVEKFRIRASGPDAKAWDREAHGWKVTREGLFSMDGQLVVSFGSSRSKAPSNLSANE</sequence>